<keyword evidence="1" id="KW-0677">Repeat</keyword>
<reference evidence="5 6" key="1">
    <citation type="submission" date="2024-02" db="EMBL/GenBank/DDBJ databases">
        <title>Marinospirillum sp. MEB 164 isolated from Lonar lake sediment.</title>
        <authorList>
            <person name="Joshi A."/>
            <person name="Thite S."/>
        </authorList>
    </citation>
    <scope>NUCLEOTIDE SEQUENCE [LARGE SCALE GENOMIC DNA]</scope>
    <source>
        <strain evidence="5 6">MEB164</strain>
    </source>
</reference>
<feature type="domain" description="Lumazine-binding" evidence="4">
    <location>
        <begin position="1"/>
        <end position="97"/>
    </location>
</feature>
<organism evidence="5 6">
    <name type="scientific">Marinospirillum alkalitolerans</name>
    <dbReference type="NCBI Taxonomy" id="3123374"/>
    <lineage>
        <taxon>Bacteria</taxon>
        <taxon>Pseudomonadati</taxon>
        <taxon>Pseudomonadota</taxon>
        <taxon>Gammaproteobacteria</taxon>
        <taxon>Oceanospirillales</taxon>
        <taxon>Oceanospirillaceae</taxon>
        <taxon>Marinospirillum</taxon>
    </lineage>
</organism>
<keyword evidence="6" id="KW-1185">Reference proteome</keyword>
<dbReference type="PANTHER" id="PTHR21098:SF0">
    <property type="entry name" value="RIBOFLAVIN SYNTHASE"/>
    <property type="match status" value="1"/>
</dbReference>
<dbReference type="CDD" id="cd00402">
    <property type="entry name" value="Riboflavin_synthase_like"/>
    <property type="match status" value="1"/>
</dbReference>
<dbReference type="NCBIfam" id="NF006767">
    <property type="entry name" value="PRK09289.1"/>
    <property type="match status" value="1"/>
</dbReference>
<evidence type="ECO:0000256" key="1">
    <source>
        <dbReference type="ARBA" id="ARBA00022737"/>
    </source>
</evidence>
<name>A0ABW8PX47_9GAMM</name>
<dbReference type="InterPro" id="IPR023366">
    <property type="entry name" value="ATP_synth_asu-like_sf"/>
</dbReference>
<protein>
    <recommendedName>
        <fullName evidence="2">Riboflavin synthase</fullName>
        <ecNumber evidence="2">2.5.1.9</ecNumber>
    </recommendedName>
</protein>
<evidence type="ECO:0000313" key="5">
    <source>
        <dbReference type="EMBL" id="MFK7160551.1"/>
    </source>
</evidence>
<dbReference type="InterPro" id="IPR026017">
    <property type="entry name" value="Lumazine-bd_dom"/>
</dbReference>
<evidence type="ECO:0000256" key="3">
    <source>
        <dbReference type="PROSITE-ProRule" id="PRU00524"/>
    </source>
</evidence>
<dbReference type="NCBIfam" id="TIGR00187">
    <property type="entry name" value="ribE"/>
    <property type="match status" value="1"/>
</dbReference>
<dbReference type="NCBIfam" id="NF009566">
    <property type="entry name" value="PRK13020.1"/>
    <property type="match status" value="1"/>
</dbReference>
<dbReference type="SUPFAM" id="SSF63380">
    <property type="entry name" value="Riboflavin synthase domain-like"/>
    <property type="match status" value="2"/>
</dbReference>
<dbReference type="EMBL" id="JBANFI010000003">
    <property type="protein sequence ID" value="MFK7160551.1"/>
    <property type="molecule type" value="Genomic_DNA"/>
</dbReference>
<dbReference type="PROSITE" id="PS51177">
    <property type="entry name" value="LUMAZINE_BIND"/>
    <property type="match status" value="2"/>
</dbReference>
<feature type="repeat" description="Lumazine-binding" evidence="3">
    <location>
        <begin position="98"/>
        <end position="195"/>
    </location>
</feature>
<feature type="domain" description="Lumazine-binding" evidence="4">
    <location>
        <begin position="98"/>
        <end position="195"/>
    </location>
</feature>
<evidence type="ECO:0000313" key="6">
    <source>
        <dbReference type="Proteomes" id="UP001621714"/>
    </source>
</evidence>
<dbReference type="PANTHER" id="PTHR21098">
    <property type="entry name" value="RIBOFLAVIN SYNTHASE ALPHA CHAIN"/>
    <property type="match status" value="1"/>
</dbReference>
<sequence>MFTGIVQGVAPLHSLEKKPQLHTLGLAIPAAQRDQLTQGASIALNGVCLTVTHWDEDAVYFDVMIASLQLTNLGQLAVGDLVNFERAARFGDEIGGHAMSGHVMGCVTLCQRHELDADNLRLDFSLPPQWKKYIFNKGYIGLNGCSLTIAEVHEERFSVYLIPETRRATTFGLLPEGSQVNLEVDPHTQVIVDSVERVLAQRQLEGV</sequence>
<dbReference type="Gene3D" id="2.40.30.20">
    <property type="match status" value="2"/>
</dbReference>
<evidence type="ECO:0000256" key="2">
    <source>
        <dbReference type="NCBIfam" id="TIGR00187"/>
    </source>
</evidence>
<dbReference type="PIRSF" id="PIRSF000498">
    <property type="entry name" value="Riboflavin_syn_A"/>
    <property type="match status" value="1"/>
</dbReference>
<evidence type="ECO:0000259" key="4">
    <source>
        <dbReference type="PROSITE" id="PS51177"/>
    </source>
</evidence>
<accession>A0ABW8PX47</accession>
<dbReference type="EC" id="2.5.1.9" evidence="2"/>
<dbReference type="InterPro" id="IPR017938">
    <property type="entry name" value="Riboflavin_synthase-like_b-brl"/>
</dbReference>
<dbReference type="RefSeq" id="WP_405338370.1">
    <property type="nucleotide sequence ID" value="NZ_JBANFI010000003.1"/>
</dbReference>
<dbReference type="Proteomes" id="UP001621714">
    <property type="component" value="Unassembled WGS sequence"/>
</dbReference>
<comment type="caution">
    <text evidence="5">The sequence shown here is derived from an EMBL/GenBank/DDBJ whole genome shotgun (WGS) entry which is preliminary data.</text>
</comment>
<dbReference type="Pfam" id="PF00677">
    <property type="entry name" value="Lum_binding"/>
    <property type="match status" value="2"/>
</dbReference>
<feature type="repeat" description="Lumazine-binding" evidence="3">
    <location>
        <begin position="1"/>
        <end position="97"/>
    </location>
</feature>
<dbReference type="InterPro" id="IPR001783">
    <property type="entry name" value="Lumazine-bd"/>
</dbReference>
<proteinExistence type="predicted"/>
<gene>
    <name evidence="5" type="ORF">V6U78_05820</name>
</gene>